<accession>A0A1H1PTL1</accession>
<dbReference type="InterPro" id="IPR000602">
    <property type="entry name" value="Glyco_hydro_38_N"/>
</dbReference>
<comment type="similarity">
    <text evidence="1">Belongs to the glycosyl hydrolase 38 family.</text>
</comment>
<dbReference type="GO" id="GO:0009313">
    <property type="term" value="P:oligosaccharide catabolic process"/>
    <property type="evidence" value="ECO:0007669"/>
    <property type="project" value="TreeGrafter"/>
</dbReference>
<evidence type="ECO:0000259" key="6">
    <source>
        <dbReference type="Pfam" id="PF01074"/>
    </source>
</evidence>
<feature type="domain" description="Glycoside hydrolase family 38 N-terminal" evidence="6">
    <location>
        <begin position="104"/>
        <end position="209"/>
    </location>
</feature>
<evidence type="ECO:0000256" key="5">
    <source>
        <dbReference type="SAM" id="Phobius"/>
    </source>
</evidence>
<feature type="domain" description="Glycosyl hydrolase family 38 C-terminal" evidence="7">
    <location>
        <begin position="556"/>
        <end position="714"/>
    </location>
</feature>
<evidence type="ECO:0000313" key="8">
    <source>
        <dbReference type="EMBL" id="SDS14433.1"/>
    </source>
</evidence>
<dbReference type="InterPro" id="IPR037094">
    <property type="entry name" value="Glyco_hydro_38_cen_sf"/>
</dbReference>
<evidence type="ECO:0000313" key="9">
    <source>
        <dbReference type="Proteomes" id="UP000199679"/>
    </source>
</evidence>
<reference evidence="8 9" key="1">
    <citation type="submission" date="2016-10" db="EMBL/GenBank/DDBJ databases">
        <authorList>
            <person name="de Groot N.N."/>
        </authorList>
    </citation>
    <scope>NUCLEOTIDE SEQUENCE [LARGE SCALE GENOMIC DNA]</scope>
    <source>
        <strain evidence="8 9">MP1X4</strain>
    </source>
</reference>
<dbReference type="GO" id="GO:0006013">
    <property type="term" value="P:mannose metabolic process"/>
    <property type="evidence" value="ECO:0007669"/>
    <property type="project" value="InterPro"/>
</dbReference>
<dbReference type="InterPro" id="IPR011330">
    <property type="entry name" value="Glyco_hydro/deAcase_b/a-brl"/>
</dbReference>
<name>A0A1H1PTL1_MUCMA</name>
<sequence>MFRDKIIAVKGCFRFWAIVIFALIGFKQHVYAQTTYFIDGYHGGIWGHYPDWNTRFMADQLKLHPNWKINLEIEPETWDDAKVKDSAAYNDFRALFADQNSATPRIEYVNPDYAQSYLFDIEGESIIRQFYYGIKMVKRHFPTAVFPAYSSEEPCFTSALPQILTSYGFKYASLKNPNTCWGGYTTAYGGELVNWVGPDGTKIITSPRYAVEALQPGSTWQTIAAYNTPEYVKACFAAGIKHPVGLTLQDAGWKQGPIIKDNNQSVVSTTWADYFENIAIKSTTDNWKFTQEDVLVSLVWGSQILQQIAQEVRISENKLISTEKLAAITKVYSGISYPQADFDAAWRPLLLSQHHDCWIVPYNGSKGNTWADKVVNWTSTTNRIADSVVNLDISIAAKGKTVVNTKFIRVYNTLGISRNEPVAVTIPSEWQGEAISVLTSAGKPVASQIVSDSTSAVPQIVFNADVPAMGYNTYQLKLQKAPVAKSLTVSILKNGDYKLESDLYTIILDPKKGGAIKSLIAKILNNKEFVDQSNPRNFNELRGNFYNDGGFHSSAENPAVISIIEKGPERVKLQIKGTIDGSPFTQWLTIAQGQRRIDLQVKIDWKGNPGIGEYTEPGTFKFTNNKKAFYNDKEKLLTMFPLNLKDQKVYKNAPFDVLQSRLKNTFFTTWDSIKNNIILNWVDVTDGNNCYGMTLLTDHTTNYTHGEDFPLGLTLEYSGVGLWGRDYSITGPTNVHYALIPHAGKWDKSGIWTEGTKWNEPLITKVLDAVPATNDLSRSMLNIKHTGYDITALNADGNDLTIRLFNAEGDNSPQTITFDGTASKAELVELNGKKREELAIQKDIPGKTSVMVSMPRFGIRTIKLYAITNKDK</sequence>
<dbReference type="Gene3D" id="2.70.98.30">
    <property type="entry name" value="Golgi alpha-mannosidase II, domain 4"/>
    <property type="match status" value="2"/>
</dbReference>
<dbReference type="OrthoDB" id="9772207at2"/>
<dbReference type="AlphaFoldDB" id="A0A1H1PTL1"/>
<proteinExistence type="inferred from homology"/>
<feature type="transmembrane region" description="Helical" evidence="5">
    <location>
        <begin position="7"/>
        <end position="26"/>
    </location>
</feature>
<evidence type="ECO:0000256" key="2">
    <source>
        <dbReference type="ARBA" id="ARBA00022723"/>
    </source>
</evidence>
<keyword evidence="2" id="KW-0479">Metal-binding</keyword>
<evidence type="ECO:0000256" key="4">
    <source>
        <dbReference type="ARBA" id="ARBA00023295"/>
    </source>
</evidence>
<keyword evidence="3" id="KW-0378">Hydrolase</keyword>
<dbReference type="EMBL" id="LT629740">
    <property type="protein sequence ID" value="SDS14433.1"/>
    <property type="molecule type" value="Genomic_DNA"/>
</dbReference>
<dbReference type="SUPFAM" id="SSF88713">
    <property type="entry name" value="Glycoside hydrolase/deacetylase"/>
    <property type="match status" value="1"/>
</dbReference>
<dbReference type="InterPro" id="IPR013780">
    <property type="entry name" value="Glyco_hydro_b"/>
</dbReference>
<dbReference type="Gene3D" id="2.60.40.1180">
    <property type="entry name" value="Golgi alpha-mannosidase II"/>
    <property type="match status" value="1"/>
</dbReference>
<keyword evidence="5" id="KW-0812">Transmembrane</keyword>
<dbReference type="InterPro" id="IPR027291">
    <property type="entry name" value="Glyco_hydro_38_N_sf"/>
</dbReference>
<keyword evidence="5" id="KW-0472">Membrane</keyword>
<dbReference type="Pfam" id="PF07748">
    <property type="entry name" value="Glyco_hydro_38C"/>
    <property type="match status" value="1"/>
</dbReference>
<gene>
    <name evidence="8" type="ORF">SAMN05216490_0619</name>
</gene>
<keyword evidence="4" id="KW-0326">Glycosidase</keyword>
<keyword evidence="5" id="KW-1133">Transmembrane helix</keyword>
<evidence type="ECO:0000259" key="7">
    <source>
        <dbReference type="Pfam" id="PF07748"/>
    </source>
</evidence>
<dbReference type="GO" id="GO:0030246">
    <property type="term" value="F:carbohydrate binding"/>
    <property type="evidence" value="ECO:0007669"/>
    <property type="project" value="InterPro"/>
</dbReference>
<dbReference type="InterPro" id="IPR011682">
    <property type="entry name" value="Glyco_hydro_38_C"/>
</dbReference>
<dbReference type="Gene3D" id="3.20.110.10">
    <property type="entry name" value="Glycoside hydrolase 38, N terminal domain"/>
    <property type="match status" value="1"/>
</dbReference>
<dbReference type="InterPro" id="IPR011013">
    <property type="entry name" value="Gal_mutarotase_sf_dom"/>
</dbReference>
<dbReference type="STRING" id="652787.SAMN05216490_0619"/>
<evidence type="ECO:0000256" key="1">
    <source>
        <dbReference type="ARBA" id="ARBA00009792"/>
    </source>
</evidence>
<dbReference type="PANTHER" id="PTHR46017">
    <property type="entry name" value="ALPHA-MANNOSIDASE 2C1"/>
    <property type="match status" value="1"/>
</dbReference>
<organism evidence="8 9">
    <name type="scientific">Mucilaginibacter mallensis</name>
    <dbReference type="NCBI Taxonomy" id="652787"/>
    <lineage>
        <taxon>Bacteria</taxon>
        <taxon>Pseudomonadati</taxon>
        <taxon>Bacteroidota</taxon>
        <taxon>Sphingobacteriia</taxon>
        <taxon>Sphingobacteriales</taxon>
        <taxon>Sphingobacteriaceae</taxon>
        <taxon>Mucilaginibacter</taxon>
    </lineage>
</organism>
<keyword evidence="9" id="KW-1185">Reference proteome</keyword>
<dbReference type="RefSeq" id="WP_091369091.1">
    <property type="nucleotide sequence ID" value="NZ_LT629740.1"/>
</dbReference>
<dbReference type="GO" id="GO:0004559">
    <property type="term" value="F:alpha-mannosidase activity"/>
    <property type="evidence" value="ECO:0007669"/>
    <property type="project" value="InterPro"/>
</dbReference>
<dbReference type="SUPFAM" id="SSF88688">
    <property type="entry name" value="Families 57/38 glycoside transferase middle domain"/>
    <property type="match status" value="1"/>
</dbReference>
<dbReference type="Proteomes" id="UP000199679">
    <property type="component" value="Chromosome I"/>
</dbReference>
<evidence type="ECO:0000256" key="3">
    <source>
        <dbReference type="ARBA" id="ARBA00022801"/>
    </source>
</evidence>
<dbReference type="Pfam" id="PF01074">
    <property type="entry name" value="Glyco_hydro_38N"/>
    <property type="match status" value="1"/>
</dbReference>
<protein>
    <submittedName>
        <fullName evidence="8">Alpha-mannosidase</fullName>
    </submittedName>
</protein>
<dbReference type="SUPFAM" id="SSF74650">
    <property type="entry name" value="Galactose mutarotase-like"/>
    <property type="match status" value="1"/>
</dbReference>
<dbReference type="InterPro" id="IPR028995">
    <property type="entry name" value="Glyco_hydro_57/38_cen_sf"/>
</dbReference>
<dbReference type="PANTHER" id="PTHR46017:SF1">
    <property type="entry name" value="ALPHA-MANNOSIDASE 2C1"/>
    <property type="match status" value="1"/>
</dbReference>
<dbReference type="Gene3D" id="1.20.1270.50">
    <property type="entry name" value="Glycoside hydrolase family 38, central domain"/>
    <property type="match status" value="1"/>
</dbReference>
<dbReference type="GO" id="GO:0046872">
    <property type="term" value="F:metal ion binding"/>
    <property type="evidence" value="ECO:0007669"/>
    <property type="project" value="UniProtKB-KW"/>
</dbReference>